<feature type="region of interest" description="Disordered" evidence="1">
    <location>
        <begin position="1"/>
        <end position="36"/>
    </location>
</feature>
<dbReference type="PANTHER" id="PTHR33744:SF1">
    <property type="entry name" value="DNA-BINDING TRANSCRIPTIONAL ACTIVATOR ADER"/>
    <property type="match status" value="1"/>
</dbReference>
<dbReference type="Pfam" id="PF14361">
    <property type="entry name" value="RsbRD_N"/>
    <property type="match status" value="1"/>
</dbReference>
<dbReference type="Proteomes" id="UP000530234">
    <property type="component" value="Unassembled WGS sequence"/>
</dbReference>
<dbReference type="Pfam" id="PF13556">
    <property type="entry name" value="HTH_30"/>
    <property type="match status" value="1"/>
</dbReference>
<dbReference type="InterPro" id="IPR025736">
    <property type="entry name" value="PucR_C-HTH_dom"/>
</dbReference>
<feature type="domain" description="PucR C-terminal helix-turn-helix" evidence="2">
    <location>
        <begin position="370"/>
        <end position="428"/>
    </location>
</feature>
<evidence type="ECO:0000259" key="2">
    <source>
        <dbReference type="Pfam" id="PF13556"/>
    </source>
</evidence>
<dbReference type="PANTHER" id="PTHR33744">
    <property type="entry name" value="CARBOHYDRATE DIACID REGULATOR"/>
    <property type="match status" value="1"/>
</dbReference>
<protein>
    <submittedName>
        <fullName evidence="4">PucR family transcriptional regulator</fullName>
    </submittedName>
</protein>
<accession>A0A7W3XXD8</accession>
<name>A0A7W3XXD8_9ACTN</name>
<keyword evidence="5" id="KW-1185">Reference proteome</keyword>
<reference evidence="5" key="1">
    <citation type="submission" date="2019-10" db="EMBL/GenBank/DDBJ databases">
        <title>Streptomyces sp. nov., a novel actinobacterium isolated from alkaline environment.</title>
        <authorList>
            <person name="Golinska P."/>
        </authorList>
    </citation>
    <scope>NUCLEOTIDE SEQUENCE [LARGE SCALE GENOMIC DNA]</scope>
    <source>
        <strain evidence="5">DSM 42108</strain>
    </source>
</reference>
<organism evidence="4 5">
    <name type="scientific">Streptomyces calidiresistens</name>
    <dbReference type="NCBI Taxonomy" id="1485586"/>
    <lineage>
        <taxon>Bacteria</taxon>
        <taxon>Bacillati</taxon>
        <taxon>Actinomycetota</taxon>
        <taxon>Actinomycetes</taxon>
        <taxon>Kitasatosporales</taxon>
        <taxon>Streptomycetaceae</taxon>
        <taxon>Streptomyces</taxon>
    </lineage>
</organism>
<gene>
    <name evidence="4" type="ORF">FOE67_15055</name>
</gene>
<dbReference type="InterPro" id="IPR025751">
    <property type="entry name" value="RsbRD_N_dom"/>
</dbReference>
<evidence type="ECO:0000313" key="4">
    <source>
        <dbReference type="EMBL" id="MBB0230798.1"/>
    </source>
</evidence>
<dbReference type="Gene3D" id="1.10.10.2840">
    <property type="entry name" value="PucR C-terminal helix-turn-helix domain"/>
    <property type="match status" value="1"/>
</dbReference>
<comment type="caution">
    <text evidence="4">The sequence shown here is derived from an EMBL/GenBank/DDBJ whole genome shotgun (WGS) entry which is preliminary data.</text>
</comment>
<evidence type="ECO:0000259" key="3">
    <source>
        <dbReference type="Pfam" id="PF14361"/>
    </source>
</evidence>
<proteinExistence type="predicted"/>
<dbReference type="EMBL" id="VKHS01000354">
    <property type="protein sequence ID" value="MBB0230798.1"/>
    <property type="molecule type" value="Genomic_DNA"/>
</dbReference>
<dbReference type="RefSeq" id="WP_182664566.1">
    <property type="nucleotide sequence ID" value="NZ_VKHS01000354.1"/>
</dbReference>
<evidence type="ECO:0000256" key="1">
    <source>
        <dbReference type="SAM" id="MobiDB-lite"/>
    </source>
</evidence>
<sequence length="439" mass="48374">MPLSTRPREVATTTRDHRVDRNDRGDGRREATRPPDRAQTLLVLRRSARLLLHRLPHLTDRVVALVQDQEPSYRGPRVDTEALWQEVHRSLRHNVGCLIDPRGMREPARRCSRRIGSDRARQGLPLDALQHAFRLGGGVVWEELLETAARHDPESMRLLVHVAGDVWNFVDEHCSLAAEAYRRAEREMAWRRENRIRLMTEALLHGTVRVADLPDVVEALGLAEDGRYAVVAVSGPGRAALRTGPAGARLVWYPGDPVDLAIAPLEDEPGDPPDGERGVERLARGLTPAPGAPPVRVGVSPPTRGLVALGEARALAEKALQTCPADGEVALLRDHLAAALLVSSPDLGAVLTERVLGPLRRLDPGDREILLDTLATWLECDASAQRTGERLSCHRNTVLNRLRRYEKLTGRSLGSPKETAELSLALTARRVLEGCRPGL</sequence>
<evidence type="ECO:0000313" key="5">
    <source>
        <dbReference type="Proteomes" id="UP000530234"/>
    </source>
</evidence>
<feature type="domain" description="RsbT co-antagonist protein RsbRD N-terminal" evidence="3">
    <location>
        <begin position="56"/>
        <end position="195"/>
    </location>
</feature>
<dbReference type="AlphaFoldDB" id="A0A7W3XXD8"/>
<dbReference type="InterPro" id="IPR042070">
    <property type="entry name" value="PucR_C-HTH_sf"/>
</dbReference>
<dbReference type="InterPro" id="IPR051448">
    <property type="entry name" value="CdaR-like_regulators"/>
</dbReference>